<dbReference type="GeneID" id="4353160"/>
<dbReference type="InterPro" id="IPR006139">
    <property type="entry name" value="D-isomer_2_OHA_DH_cat_dom"/>
</dbReference>
<dbReference type="VEuPathDB" id="FungiDB:ATEG_08159"/>
<dbReference type="InterPro" id="IPR036291">
    <property type="entry name" value="NAD(P)-bd_dom_sf"/>
</dbReference>
<organism evidence="4 5">
    <name type="scientific">Aspergillus terreus (strain NIH 2624 / FGSC A1156)</name>
    <dbReference type="NCBI Taxonomy" id="341663"/>
    <lineage>
        <taxon>Eukaryota</taxon>
        <taxon>Fungi</taxon>
        <taxon>Dikarya</taxon>
        <taxon>Ascomycota</taxon>
        <taxon>Pezizomycotina</taxon>
        <taxon>Eurotiomycetes</taxon>
        <taxon>Eurotiomycetidae</taxon>
        <taxon>Eurotiales</taxon>
        <taxon>Aspergillaceae</taxon>
        <taxon>Aspergillus</taxon>
        <taxon>Aspergillus subgen. Circumdati</taxon>
    </lineage>
</organism>
<dbReference type="Pfam" id="PF00389">
    <property type="entry name" value="2-Hacid_dh"/>
    <property type="match status" value="1"/>
</dbReference>
<dbReference type="PRINTS" id="PR00682">
    <property type="entry name" value="IPNSYNTHASE"/>
</dbReference>
<name>Q0CDS5_ASPTN</name>
<protein>
    <recommendedName>
        <fullName evidence="3">Fe2OG dioxygenase domain-containing protein</fullName>
    </recommendedName>
</protein>
<dbReference type="eggNOG" id="KOG0069">
    <property type="taxonomic scope" value="Eukaryota"/>
</dbReference>
<dbReference type="Pfam" id="PF03171">
    <property type="entry name" value="2OG-FeII_Oxy"/>
    <property type="match status" value="1"/>
</dbReference>
<gene>
    <name evidence="4" type="ORF">ATEG_08159</name>
</gene>
<evidence type="ECO:0000256" key="2">
    <source>
        <dbReference type="SAM" id="MobiDB-lite"/>
    </source>
</evidence>
<dbReference type="GO" id="GO:0044283">
    <property type="term" value="P:small molecule biosynthetic process"/>
    <property type="evidence" value="ECO:0007669"/>
    <property type="project" value="UniProtKB-ARBA"/>
</dbReference>
<dbReference type="PROSITE" id="PS00671">
    <property type="entry name" value="D_2_HYDROXYACID_DH_3"/>
    <property type="match status" value="1"/>
</dbReference>
<dbReference type="PANTHER" id="PTHR10996:SF281">
    <property type="entry name" value="D-ISOMER SPECIFIC 2-HYDROXYACID DEHYDROGENASE NAD-BINDING DOMAIN-CONTAINING PROTEIN-RELATED"/>
    <property type="match status" value="1"/>
</dbReference>
<dbReference type="SUPFAM" id="SSF51197">
    <property type="entry name" value="Clavaminate synthase-like"/>
    <property type="match status" value="1"/>
</dbReference>
<evidence type="ECO:0000256" key="1">
    <source>
        <dbReference type="ARBA" id="ARBA00023002"/>
    </source>
</evidence>
<keyword evidence="1" id="KW-0560">Oxidoreductase</keyword>
<dbReference type="Pfam" id="PF14226">
    <property type="entry name" value="DIOX_N"/>
    <property type="match status" value="1"/>
</dbReference>
<dbReference type="AlphaFoldDB" id="Q0CDS5"/>
<accession>Q0CDS5</accession>
<dbReference type="InterPro" id="IPR005123">
    <property type="entry name" value="Oxoglu/Fe-dep_dioxygenase_dom"/>
</dbReference>
<dbReference type="HOGENOM" id="CLU_468481_0_0_1"/>
<dbReference type="InterPro" id="IPR027443">
    <property type="entry name" value="IPNS-like_sf"/>
</dbReference>
<evidence type="ECO:0000313" key="4">
    <source>
        <dbReference type="EMBL" id="EAU31332.1"/>
    </source>
</evidence>
<dbReference type="PROSITE" id="PS00065">
    <property type="entry name" value="D_2_HYDROXYACID_DH_1"/>
    <property type="match status" value="1"/>
</dbReference>
<dbReference type="Proteomes" id="UP000007963">
    <property type="component" value="Unassembled WGS sequence"/>
</dbReference>
<dbReference type="CDD" id="cd12168">
    <property type="entry name" value="Mand_dh_like"/>
    <property type="match status" value="1"/>
</dbReference>
<feature type="compositionally biased region" description="Pro residues" evidence="2">
    <location>
        <begin position="357"/>
        <end position="368"/>
    </location>
</feature>
<dbReference type="EMBL" id="CH476605">
    <property type="protein sequence ID" value="EAU31332.1"/>
    <property type="molecule type" value="Genomic_DNA"/>
</dbReference>
<dbReference type="RefSeq" id="XP_001216780.1">
    <property type="nucleotide sequence ID" value="XM_001216780.1"/>
</dbReference>
<dbReference type="Gene3D" id="3.40.50.720">
    <property type="entry name" value="NAD(P)-binding Rossmann-like Domain"/>
    <property type="match status" value="2"/>
</dbReference>
<dbReference type="InterPro" id="IPR026992">
    <property type="entry name" value="DIOX_N"/>
</dbReference>
<evidence type="ECO:0000313" key="5">
    <source>
        <dbReference type="Proteomes" id="UP000007963"/>
    </source>
</evidence>
<dbReference type="SUPFAM" id="SSF52283">
    <property type="entry name" value="Formate/glycerate dehydrogenase catalytic domain-like"/>
    <property type="match status" value="1"/>
</dbReference>
<proteinExistence type="predicted"/>
<dbReference type="InterPro" id="IPR050223">
    <property type="entry name" value="D-isomer_2-hydroxyacid_DH"/>
</dbReference>
<dbReference type="Pfam" id="PF02826">
    <property type="entry name" value="2-Hacid_dh_C"/>
    <property type="match status" value="1"/>
</dbReference>
<dbReference type="PROSITE" id="PS51471">
    <property type="entry name" value="FE2OG_OXY"/>
    <property type="match status" value="1"/>
</dbReference>
<dbReference type="GO" id="GO:0051287">
    <property type="term" value="F:NAD binding"/>
    <property type="evidence" value="ECO:0007669"/>
    <property type="project" value="InterPro"/>
</dbReference>
<feature type="domain" description="Fe2OG dioxygenase" evidence="3">
    <location>
        <begin position="426"/>
        <end position="544"/>
    </location>
</feature>
<dbReference type="InterPro" id="IPR044861">
    <property type="entry name" value="IPNS-like_FE2OG_OXY"/>
</dbReference>
<dbReference type="FunFam" id="3.40.50.720:FF:000526">
    <property type="entry name" value="D-mandelate dehydrogenase, putative"/>
    <property type="match status" value="1"/>
</dbReference>
<dbReference type="OrthoDB" id="9991913at2759"/>
<dbReference type="STRING" id="341663.Q0CDS5"/>
<dbReference type="PANTHER" id="PTHR10996">
    <property type="entry name" value="2-HYDROXYACID DEHYDROGENASE-RELATED"/>
    <property type="match status" value="1"/>
</dbReference>
<dbReference type="GO" id="GO:0016618">
    <property type="term" value="F:hydroxypyruvate reductase [NAD(P)H] activity"/>
    <property type="evidence" value="ECO:0007669"/>
    <property type="project" value="TreeGrafter"/>
</dbReference>
<dbReference type="InterPro" id="IPR006140">
    <property type="entry name" value="D-isomer_DH_NAD-bd"/>
</dbReference>
<sequence length="582" mass="63615">MGRWDAELIPLLPSSVRIMASAGAGYDWADVDIFAQHGIVYCNGAAASSESVADMTLFLILAVFRNLAWSHQAAHSQNPQAFADAHKHSPLTARNPRNHTLGIIGLGQIGFTIARKASAAFGMQILYHDLVRKSPEQEAAVGARYFPDLAGMLAASDCVVVATPFAGQTLLTADRLRQFKRGARLINIARGSLVDEEALVQALDEGWVSAAGLDVHAAEPYVHPRLARHARVMMMSHNAGGTVDTHIGFERLAMENIEGFLLRGKALTPSVQTLSQQLHDVFATTGFAYLVNPSLSFSPNEVFAITREFFLLPEKQKMKLAKRSFQPENKNTYRGYFPTQPSKNADNLKEGFEIGPPHSPSPRRPQPQSPSKIILSEPNVWPDVFPARESLENLHRELQTLASTLLSLLALSLDKPADFFASYLTNSLSTLRLLHYPIVHDSADTTDSDDGESTVQLSCTPHTDSGILTLLHQDATGGLEVRDGSGRWVAAPYIPGSIVVNIGDLMARVSGGRFVATMHRVRKPRERVSDDGLGRLSVPFFFEPGEECVVRAVDGDDEGVVYGEHVRAKMSTWVEFMDAEGA</sequence>
<evidence type="ECO:0000259" key="3">
    <source>
        <dbReference type="PROSITE" id="PS51471"/>
    </source>
</evidence>
<dbReference type="GO" id="GO:0030267">
    <property type="term" value="F:glyoxylate reductase (NADPH) activity"/>
    <property type="evidence" value="ECO:0007669"/>
    <property type="project" value="TreeGrafter"/>
</dbReference>
<feature type="region of interest" description="Disordered" evidence="2">
    <location>
        <begin position="331"/>
        <end position="373"/>
    </location>
</feature>
<dbReference type="InterPro" id="IPR029753">
    <property type="entry name" value="D-isomer_DH_CS"/>
</dbReference>
<dbReference type="Gene3D" id="2.60.120.330">
    <property type="entry name" value="B-lactam Antibiotic, Isopenicillin N Synthase, Chain"/>
    <property type="match status" value="1"/>
</dbReference>
<dbReference type="eggNOG" id="KOG0143">
    <property type="taxonomic scope" value="Eukaryota"/>
</dbReference>
<dbReference type="InterPro" id="IPR029752">
    <property type="entry name" value="D-isomer_DH_CS1"/>
</dbReference>
<dbReference type="GO" id="GO:0005829">
    <property type="term" value="C:cytosol"/>
    <property type="evidence" value="ECO:0007669"/>
    <property type="project" value="TreeGrafter"/>
</dbReference>
<dbReference type="SUPFAM" id="SSF51735">
    <property type="entry name" value="NAD(P)-binding Rossmann-fold domains"/>
    <property type="match status" value="1"/>
</dbReference>
<reference evidence="5" key="1">
    <citation type="submission" date="2005-09" db="EMBL/GenBank/DDBJ databases">
        <title>Annotation of the Aspergillus terreus NIH2624 genome.</title>
        <authorList>
            <person name="Birren B.W."/>
            <person name="Lander E.S."/>
            <person name="Galagan J.E."/>
            <person name="Nusbaum C."/>
            <person name="Devon K."/>
            <person name="Henn M."/>
            <person name="Ma L.-J."/>
            <person name="Jaffe D.B."/>
            <person name="Butler J."/>
            <person name="Alvarez P."/>
            <person name="Gnerre S."/>
            <person name="Grabherr M."/>
            <person name="Kleber M."/>
            <person name="Mauceli E.W."/>
            <person name="Brockman W."/>
            <person name="Rounsley S."/>
            <person name="Young S.K."/>
            <person name="LaButti K."/>
            <person name="Pushparaj V."/>
            <person name="DeCaprio D."/>
            <person name="Crawford M."/>
            <person name="Koehrsen M."/>
            <person name="Engels R."/>
            <person name="Montgomery P."/>
            <person name="Pearson M."/>
            <person name="Howarth C."/>
            <person name="Larson L."/>
            <person name="Luoma S."/>
            <person name="White J."/>
            <person name="Alvarado L."/>
            <person name="Kodira C.D."/>
            <person name="Zeng Q."/>
            <person name="Oleary S."/>
            <person name="Yandava C."/>
            <person name="Denning D.W."/>
            <person name="Nierman W.C."/>
            <person name="Milne T."/>
            <person name="Madden K."/>
        </authorList>
    </citation>
    <scope>NUCLEOTIDE SEQUENCE [LARGE SCALE GENOMIC DNA]</scope>
    <source>
        <strain evidence="5">NIH 2624 / FGSC A1156</strain>
    </source>
</reference>